<dbReference type="AlphaFoldDB" id="A0A6J3CF03"/>
<dbReference type="KEGG" id="gmw:116413761"/>
<evidence type="ECO:0000313" key="2">
    <source>
        <dbReference type="Proteomes" id="UP001652740"/>
    </source>
</evidence>
<feature type="chain" id="PRO_5047513282" evidence="1">
    <location>
        <begin position="23"/>
        <end position="207"/>
    </location>
</feature>
<reference evidence="3" key="1">
    <citation type="submission" date="2025-08" db="UniProtKB">
        <authorList>
            <consortium name="RefSeq"/>
        </authorList>
    </citation>
    <scope>IDENTIFICATION</scope>
    <source>
        <tissue evidence="3">Whole larvae</tissue>
    </source>
</reference>
<evidence type="ECO:0000313" key="3">
    <source>
        <dbReference type="RefSeq" id="XP_031770365.2"/>
    </source>
</evidence>
<accession>A0A6J3CF03</accession>
<protein>
    <submittedName>
        <fullName evidence="3">Uncharacterized protein LOC116413761</fullName>
    </submittedName>
</protein>
<keyword evidence="2" id="KW-1185">Reference proteome</keyword>
<name>A0A6J3CF03_GALME</name>
<sequence>MNSRYVLLMCLFSLYILATAESARKNKKVYRKQAHEKKGRFYKKVPRLRTAKSLAFSPTHTEAEILPNAHNLKGRHAESSPMVDLSMAKTAPLQSETNLAVEDQTPYTQSVLPIEKYDLPVMQSLPVLSGLPVVTTLPEVNVIWPIKNPVEGQMPFQLLANNISPNVDLNLSEIKYEIIDVIPQKNNPILHKWFRFEEMKRKLFHRP</sequence>
<feature type="signal peptide" evidence="1">
    <location>
        <begin position="1"/>
        <end position="22"/>
    </location>
</feature>
<keyword evidence="1" id="KW-0732">Signal</keyword>
<evidence type="ECO:0000256" key="1">
    <source>
        <dbReference type="SAM" id="SignalP"/>
    </source>
</evidence>
<dbReference type="GeneID" id="116413761"/>
<organism evidence="2 3">
    <name type="scientific">Galleria mellonella</name>
    <name type="common">Greater wax moth</name>
    <dbReference type="NCBI Taxonomy" id="7137"/>
    <lineage>
        <taxon>Eukaryota</taxon>
        <taxon>Metazoa</taxon>
        <taxon>Ecdysozoa</taxon>
        <taxon>Arthropoda</taxon>
        <taxon>Hexapoda</taxon>
        <taxon>Insecta</taxon>
        <taxon>Pterygota</taxon>
        <taxon>Neoptera</taxon>
        <taxon>Endopterygota</taxon>
        <taxon>Lepidoptera</taxon>
        <taxon>Glossata</taxon>
        <taxon>Ditrysia</taxon>
        <taxon>Pyraloidea</taxon>
        <taxon>Pyralidae</taxon>
        <taxon>Galleriinae</taxon>
        <taxon>Galleria</taxon>
    </lineage>
</organism>
<gene>
    <name evidence="3" type="primary">LOC116413761</name>
</gene>
<dbReference type="RefSeq" id="XP_031770365.2">
    <property type="nucleotide sequence ID" value="XM_031914505.2"/>
</dbReference>
<proteinExistence type="predicted"/>
<dbReference type="Proteomes" id="UP001652740">
    <property type="component" value="Unplaced"/>
</dbReference>
<dbReference type="InParanoid" id="A0A6J3CF03"/>